<comment type="caution">
    <text evidence="2">The sequence shown here is derived from an EMBL/GenBank/DDBJ whole genome shotgun (WGS) entry which is preliminary data.</text>
</comment>
<dbReference type="EMBL" id="LLYA01000112">
    <property type="protein sequence ID" value="KRR27480.1"/>
    <property type="molecule type" value="Genomic_DNA"/>
</dbReference>
<reference evidence="2 3" key="1">
    <citation type="submission" date="2014-03" db="EMBL/GenBank/DDBJ databases">
        <title>Bradyrhizobium valentinum sp. nov., isolated from effective nodules of Lupinus mariae-josephae, a lupine endemic of basic-lime soils in Eastern Spain.</title>
        <authorList>
            <person name="Duran D."/>
            <person name="Rey L."/>
            <person name="Navarro A."/>
            <person name="Busquets A."/>
            <person name="Imperial J."/>
            <person name="Ruiz-Argueso T."/>
        </authorList>
    </citation>
    <scope>NUCLEOTIDE SEQUENCE [LARGE SCALE GENOMIC DNA]</scope>
    <source>
        <strain evidence="2 3">Ro19</strain>
    </source>
</reference>
<feature type="domain" description="Transposase zinc-binding" evidence="1">
    <location>
        <begin position="11"/>
        <end position="66"/>
    </location>
</feature>
<name>A0A0R3N4R9_9BRAD</name>
<accession>A0A0R3N4R9</accession>
<dbReference type="InterPro" id="IPR026889">
    <property type="entry name" value="Zn_Tnp"/>
</dbReference>
<evidence type="ECO:0000313" key="2">
    <source>
        <dbReference type="EMBL" id="KRR27480.1"/>
    </source>
</evidence>
<dbReference type="Proteomes" id="UP000052023">
    <property type="component" value="Unassembled WGS sequence"/>
</dbReference>
<dbReference type="AlphaFoldDB" id="A0A0R3N4R9"/>
<protein>
    <recommendedName>
        <fullName evidence="1">Transposase zinc-binding domain-containing protein</fullName>
    </recommendedName>
</protein>
<dbReference type="Pfam" id="PF14319">
    <property type="entry name" value="Zn_Tnp_IS91"/>
    <property type="match status" value="1"/>
</dbReference>
<sequence length="79" mass="8422">MSRPALGVAEIFRDRGPAWRQAHAGRVSPEQLKVMSAIERCRTAALGGHVARCEDCAYTTIAYNSCLMGKAGNGELAAT</sequence>
<proteinExistence type="predicted"/>
<keyword evidence="3" id="KW-1185">Reference proteome</keyword>
<gene>
    <name evidence="2" type="ORF">CQ13_03480</name>
</gene>
<evidence type="ECO:0000313" key="3">
    <source>
        <dbReference type="Proteomes" id="UP000052023"/>
    </source>
</evidence>
<evidence type="ECO:0000259" key="1">
    <source>
        <dbReference type="Pfam" id="PF14319"/>
    </source>
</evidence>
<organism evidence="2 3">
    <name type="scientific">Bradyrhizobium retamae</name>
    <dbReference type="NCBI Taxonomy" id="1300035"/>
    <lineage>
        <taxon>Bacteria</taxon>
        <taxon>Pseudomonadati</taxon>
        <taxon>Pseudomonadota</taxon>
        <taxon>Alphaproteobacteria</taxon>
        <taxon>Hyphomicrobiales</taxon>
        <taxon>Nitrobacteraceae</taxon>
        <taxon>Bradyrhizobium</taxon>
    </lineage>
</organism>